<keyword evidence="1" id="KW-1015">Disulfide bond</keyword>
<feature type="repeat" description="TNFR-Cys" evidence="1">
    <location>
        <begin position="79"/>
        <end position="120"/>
    </location>
</feature>
<gene>
    <name evidence="4" type="ORF">BSL78_04211</name>
</gene>
<dbReference type="PROSITE" id="PS50050">
    <property type="entry name" value="TNFR_NGFR_2"/>
    <property type="match status" value="1"/>
</dbReference>
<organism evidence="4 5">
    <name type="scientific">Stichopus japonicus</name>
    <name type="common">Sea cucumber</name>
    <dbReference type="NCBI Taxonomy" id="307972"/>
    <lineage>
        <taxon>Eukaryota</taxon>
        <taxon>Metazoa</taxon>
        <taxon>Echinodermata</taxon>
        <taxon>Eleutherozoa</taxon>
        <taxon>Echinozoa</taxon>
        <taxon>Holothuroidea</taxon>
        <taxon>Aspidochirotacea</taxon>
        <taxon>Aspidochirotida</taxon>
        <taxon>Stichopodidae</taxon>
        <taxon>Apostichopus</taxon>
    </lineage>
</organism>
<name>A0A2G8LF55_STIJA</name>
<comment type="caution">
    <text evidence="1">Lacks conserved residue(s) required for the propagation of feature annotation.</text>
</comment>
<dbReference type="SMART" id="SM00208">
    <property type="entry name" value="TNFR"/>
    <property type="match status" value="1"/>
</dbReference>
<evidence type="ECO:0000313" key="4">
    <source>
        <dbReference type="EMBL" id="PIK58899.1"/>
    </source>
</evidence>
<proteinExistence type="predicted"/>
<dbReference type="Proteomes" id="UP000230750">
    <property type="component" value="Unassembled WGS sequence"/>
</dbReference>
<accession>A0A2G8LF55</accession>
<keyword evidence="5" id="KW-1185">Reference proteome</keyword>
<dbReference type="PROSITE" id="PS00652">
    <property type="entry name" value="TNFR_NGFR_1"/>
    <property type="match status" value="1"/>
</dbReference>
<feature type="domain" description="TNFR-Cys" evidence="3">
    <location>
        <begin position="79"/>
        <end position="120"/>
    </location>
</feature>
<evidence type="ECO:0000256" key="1">
    <source>
        <dbReference type="PROSITE-ProRule" id="PRU00206"/>
    </source>
</evidence>
<protein>
    <recommendedName>
        <fullName evidence="3">TNFR-Cys domain-containing protein</fullName>
    </recommendedName>
</protein>
<dbReference type="InterPro" id="IPR001368">
    <property type="entry name" value="TNFR/NGFR_Cys_rich_reg"/>
</dbReference>
<feature type="region of interest" description="Disordered" evidence="2">
    <location>
        <begin position="146"/>
        <end position="169"/>
    </location>
</feature>
<feature type="disulfide bond" evidence="1">
    <location>
        <begin position="80"/>
        <end position="95"/>
    </location>
</feature>
<dbReference type="Gene3D" id="2.10.50.10">
    <property type="entry name" value="Tumor Necrosis Factor Receptor, subunit A, domain 2"/>
    <property type="match status" value="1"/>
</dbReference>
<feature type="non-terminal residue" evidence="4">
    <location>
        <position position="169"/>
    </location>
</feature>
<sequence length="169" mass="18172">MAQVVEDEDHEAHCPVCSVEELCTSFIEHYTALTELDILRINTALQVTILNLALKETLEENSVIILGTLSNPSESCCDFCEENTYQPKFNNCKCCILCTNCTELGREELQACNITNDAKCGNISASVAPVEEAGGVTTEATVISETTTVSTGSGKEDASDLPPQSTCPE</sequence>
<evidence type="ECO:0000259" key="3">
    <source>
        <dbReference type="PROSITE" id="PS50050"/>
    </source>
</evidence>
<evidence type="ECO:0000256" key="2">
    <source>
        <dbReference type="SAM" id="MobiDB-lite"/>
    </source>
</evidence>
<comment type="caution">
    <text evidence="4">The sequence shown here is derived from an EMBL/GenBank/DDBJ whole genome shotgun (WGS) entry which is preliminary data.</text>
</comment>
<dbReference type="OrthoDB" id="10645917at2759"/>
<reference evidence="4 5" key="1">
    <citation type="journal article" date="2017" name="PLoS Biol.">
        <title>The sea cucumber genome provides insights into morphological evolution and visceral regeneration.</title>
        <authorList>
            <person name="Zhang X."/>
            <person name="Sun L."/>
            <person name="Yuan J."/>
            <person name="Sun Y."/>
            <person name="Gao Y."/>
            <person name="Zhang L."/>
            <person name="Li S."/>
            <person name="Dai H."/>
            <person name="Hamel J.F."/>
            <person name="Liu C."/>
            <person name="Yu Y."/>
            <person name="Liu S."/>
            <person name="Lin W."/>
            <person name="Guo K."/>
            <person name="Jin S."/>
            <person name="Xu P."/>
            <person name="Storey K.B."/>
            <person name="Huan P."/>
            <person name="Zhang T."/>
            <person name="Zhou Y."/>
            <person name="Zhang J."/>
            <person name="Lin C."/>
            <person name="Li X."/>
            <person name="Xing L."/>
            <person name="Huo D."/>
            <person name="Sun M."/>
            <person name="Wang L."/>
            <person name="Mercier A."/>
            <person name="Li F."/>
            <person name="Yang H."/>
            <person name="Xiang J."/>
        </authorList>
    </citation>
    <scope>NUCLEOTIDE SEQUENCE [LARGE SCALE GENOMIC DNA]</scope>
    <source>
        <strain evidence="4">Shaxun</strain>
        <tissue evidence="4">Muscle</tissue>
    </source>
</reference>
<dbReference type="AlphaFoldDB" id="A0A2G8LF55"/>
<dbReference type="EMBL" id="MRZV01000099">
    <property type="protein sequence ID" value="PIK58899.1"/>
    <property type="molecule type" value="Genomic_DNA"/>
</dbReference>
<evidence type="ECO:0000313" key="5">
    <source>
        <dbReference type="Proteomes" id="UP000230750"/>
    </source>
</evidence>